<evidence type="ECO:0000256" key="1">
    <source>
        <dbReference type="SAM" id="MobiDB-lite"/>
    </source>
</evidence>
<keyword evidence="3" id="KW-1185">Reference proteome</keyword>
<organism evidence="2 3">
    <name type="scientific">Natronorubrum sulfidifaciens JCM 14089</name>
    <dbReference type="NCBI Taxonomy" id="1230460"/>
    <lineage>
        <taxon>Archaea</taxon>
        <taxon>Methanobacteriati</taxon>
        <taxon>Methanobacteriota</taxon>
        <taxon>Stenosarchaea group</taxon>
        <taxon>Halobacteria</taxon>
        <taxon>Halobacteriales</taxon>
        <taxon>Natrialbaceae</taxon>
        <taxon>Natronorubrum</taxon>
    </lineage>
</organism>
<dbReference type="OrthoDB" id="382291at2157"/>
<gene>
    <name evidence="2" type="ORF">C495_03682</name>
</gene>
<dbReference type="AlphaFoldDB" id="L9WG75"/>
<feature type="region of interest" description="Disordered" evidence="1">
    <location>
        <begin position="38"/>
        <end position="57"/>
    </location>
</feature>
<dbReference type="EMBL" id="AOHX01000026">
    <property type="protein sequence ID" value="ELY47328.1"/>
    <property type="molecule type" value="Genomic_DNA"/>
</dbReference>
<evidence type="ECO:0000313" key="2">
    <source>
        <dbReference type="EMBL" id="ELY47328.1"/>
    </source>
</evidence>
<comment type="caution">
    <text evidence="2">The sequence shown here is derived from an EMBL/GenBank/DDBJ whole genome shotgun (WGS) entry which is preliminary data.</text>
</comment>
<dbReference type="RefSeq" id="WP_008160123.1">
    <property type="nucleotide sequence ID" value="NZ_AOHX01000026.1"/>
</dbReference>
<dbReference type="PATRIC" id="fig|1230460.4.peg.737"/>
<accession>L9WG75</accession>
<proteinExistence type="predicted"/>
<sequence>MKSYILSFQNGIERETSITYFIEKALEDPEAMVIDPETGMEVSEPPVTDESAEEVIA</sequence>
<protein>
    <submittedName>
        <fullName evidence="2">Uncharacterized protein</fullName>
    </submittedName>
</protein>
<name>L9WG75_9EURY</name>
<dbReference type="Proteomes" id="UP000011661">
    <property type="component" value="Unassembled WGS sequence"/>
</dbReference>
<evidence type="ECO:0000313" key="3">
    <source>
        <dbReference type="Proteomes" id="UP000011661"/>
    </source>
</evidence>
<reference evidence="2 3" key="1">
    <citation type="journal article" date="2014" name="PLoS Genet.">
        <title>Phylogenetically driven sequencing of extremely halophilic archaea reveals strategies for static and dynamic osmo-response.</title>
        <authorList>
            <person name="Becker E.A."/>
            <person name="Seitzer P.M."/>
            <person name="Tritt A."/>
            <person name="Larsen D."/>
            <person name="Krusor M."/>
            <person name="Yao A.I."/>
            <person name="Wu D."/>
            <person name="Madern D."/>
            <person name="Eisen J.A."/>
            <person name="Darling A.E."/>
            <person name="Facciotti M.T."/>
        </authorList>
    </citation>
    <scope>NUCLEOTIDE SEQUENCE [LARGE SCALE GENOMIC DNA]</scope>
    <source>
        <strain evidence="2 3">JCM 14089</strain>
    </source>
</reference>